<proteinExistence type="inferred from homology"/>
<feature type="compositionally biased region" description="Basic residues" evidence="10">
    <location>
        <begin position="225"/>
        <end position="240"/>
    </location>
</feature>
<dbReference type="AlphaFoldDB" id="A0A8H3TPV2"/>
<feature type="region of interest" description="Disordered" evidence="10">
    <location>
        <begin position="221"/>
        <end position="241"/>
    </location>
</feature>
<keyword evidence="5" id="KW-0445">Lipid transport</keyword>
<evidence type="ECO:0000256" key="5">
    <source>
        <dbReference type="ARBA" id="ARBA00023055"/>
    </source>
</evidence>
<dbReference type="GO" id="GO:0015914">
    <property type="term" value="P:phospholipid transport"/>
    <property type="evidence" value="ECO:0007669"/>
    <property type="project" value="TreeGrafter"/>
</dbReference>
<evidence type="ECO:0000256" key="2">
    <source>
        <dbReference type="ARBA" id="ARBA00022448"/>
    </source>
</evidence>
<evidence type="ECO:0000256" key="1">
    <source>
        <dbReference type="ARBA" id="ARBA00004370"/>
    </source>
</evidence>
<comment type="caution">
    <text evidence="12">The sequence shown here is derived from an EMBL/GenBank/DDBJ whole genome shotgun (WGS) entry which is preliminary data.</text>
</comment>
<keyword evidence="4 9" id="KW-0256">Endoplasmic reticulum</keyword>
<feature type="region of interest" description="Disordered" evidence="10">
    <location>
        <begin position="70"/>
        <end position="102"/>
    </location>
</feature>
<organism evidence="12 13">
    <name type="scientific">Naganishia liquefaciens</name>
    <dbReference type="NCBI Taxonomy" id="104408"/>
    <lineage>
        <taxon>Eukaryota</taxon>
        <taxon>Fungi</taxon>
        <taxon>Dikarya</taxon>
        <taxon>Basidiomycota</taxon>
        <taxon>Agaricomycotina</taxon>
        <taxon>Tremellomycetes</taxon>
        <taxon>Filobasidiales</taxon>
        <taxon>Filobasidiaceae</taxon>
        <taxon>Naganishia</taxon>
    </lineage>
</organism>
<feature type="region of interest" description="Disordered" evidence="10">
    <location>
        <begin position="126"/>
        <end position="147"/>
    </location>
</feature>
<keyword evidence="6" id="KW-0446">Lipid-binding</keyword>
<comment type="similarity">
    <text evidence="9">Belongs to the MDM12 family.</text>
</comment>
<evidence type="ECO:0000256" key="9">
    <source>
        <dbReference type="HAMAP-Rule" id="MF_03104"/>
    </source>
</evidence>
<keyword evidence="13" id="KW-1185">Reference proteome</keyword>
<dbReference type="CDD" id="cd21672">
    <property type="entry name" value="SMP_Mdm12"/>
    <property type="match status" value="1"/>
</dbReference>
<dbReference type="OrthoDB" id="3356905at2759"/>
<dbReference type="InterPro" id="IPR027532">
    <property type="entry name" value="Mdm12"/>
</dbReference>
<gene>
    <name evidence="9" type="primary">MDM12</name>
    <name evidence="12" type="ORF">NliqN6_1196</name>
</gene>
<feature type="domain" description="SMP-LTD" evidence="11">
    <location>
        <begin position="1"/>
        <end position="502"/>
    </location>
</feature>
<dbReference type="InterPro" id="IPR031468">
    <property type="entry name" value="SMP_LBD"/>
</dbReference>
<evidence type="ECO:0000256" key="4">
    <source>
        <dbReference type="ARBA" id="ARBA00022824"/>
    </source>
</evidence>
<evidence type="ECO:0000259" key="11">
    <source>
        <dbReference type="PROSITE" id="PS51847"/>
    </source>
</evidence>
<dbReference type="GO" id="GO:1990456">
    <property type="term" value="P:mitochondrion-endoplasmic reticulum membrane tethering"/>
    <property type="evidence" value="ECO:0007669"/>
    <property type="project" value="TreeGrafter"/>
</dbReference>
<dbReference type="EMBL" id="BLZA01000009">
    <property type="protein sequence ID" value="GHJ84794.1"/>
    <property type="molecule type" value="Genomic_DNA"/>
</dbReference>
<evidence type="ECO:0000256" key="7">
    <source>
        <dbReference type="ARBA" id="ARBA00023128"/>
    </source>
</evidence>
<evidence type="ECO:0000256" key="10">
    <source>
        <dbReference type="SAM" id="MobiDB-lite"/>
    </source>
</evidence>
<comment type="function">
    <text evidence="9">Component of the ERMES/MDM complex, which serves as a molecular tether to connect the endoplasmic reticulum (ER) and mitochondria. Components of this complex are involved in the control of mitochondrial shape and protein biogenesis, and function in nonvesicular lipid trafficking between the ER and mitochondria. MDM12 is required for the interaction of the ER-resident membrane protein MMM1 and the outer mitochondrial membrane-resident beta-barrel protein MDM10. The MDM12-MMM1 subcomplex functions in the major beta-barrel assembly pathway that is responsible for biogenesis of all mitochondrial outer membrane beta-barrel proteins, and acts in a late step after the SAM complex. The MDM10-MDM12-MMM1 subcomplex further acts in the TOM40-specific pathway after the action of the MDM12-MMM1 complex. Essential for establishing and maintaining the structure of mitochondria and maintenance of mtDNA nucleoids.</text>
</comment>
<keyword evidence="8 9" id="KW-0472">Membrane</keyword>
<evidence type="ECO:0000313" key="13">
    <source>
        <dbReference type="Proteomes" id="UP000620104"/>
    </source>
</evidence>
<dbReference type="HAMAP" id="MF_03104">
    <property type="entry name" value="Mdm12"/>
    <property type="match status" value="1"/>
</dbReference>
<keyword evidence="3 9" id="KW-1000">Mitochondrion outer membrane</keyword>
<dbReference type="GO" id="GO:0005789">
    <property type="term" value="C:endoplasmic reticulum membrane"/>
    <property type="evidence" value="ECO:0007669"/>
    <property type="project" value="UniProtKB-SubCell"/>
</dbReference>
<comment type="subunit">
    <text evidence="9">Component of the ER-mitochondria encounter structure (ERMES) or MDM complex, composed of MMM1, MDM10, MDM12 and MDM34. A MMM1 homodimer associates with one molecule of MDM12 on each side in a pairwise head-to-tail manner, and the SMP-LTD domains of MMM1 and MDM12 generate a continuous hydrophobic tunnel for phospholipid trafficking.</text>
</comment>
<sequence length="502" mass="54573">MSFEIDWSLLADSHTLADSFIHKLNNALSSASRPSFLGPIQVTEFDFGTVGPDIEIKDIGDVWKSFIEDDEEADSQDGNGVGVNRKPEHNTGPDGPIASAEPSVYAYGHYGDESCSRSGRHDERYDAMAGRSRRGSQDLRQQKNGRRASIQQHVMLNDDDETGSVFSGMLSPRVSLHRFGAGIGLGSGMGVNLTGAHGNGLAHSGYITPALNPSVYSMPLSHTRGTNRKAGARHSQHPAHHLPYLQDPYTRTHDDMGETQHTPGLTTGHADTPIMDAPLEPPQPQPLPSIQLLLHFAHTPNIHLTILTSLQINYPSQMFMSLPLKLTITGLSLNADMVVAFNGAKKRIHLSIIDDFDPTTPSMTNSLASSAVHSSETSEMTLSGAPSLGMQANMQDDQLGANQMYNRSGALSAQQSGYATPIQPYQYQPYNPGVPQTASTIPEPLKPIGQRLLPALQIDSEIGHADVHVLRNVGKVEKFILDLVRKTMVDELVYPNYHTIAL</sequence>
<dbReference type="GO" id="GO:0032865">
    <property type="term" value="C:ERMES complex"/>
    <property type="evidence" value="ECO:0007669"/>
    <property type="project" value="UniProtKB-UniRule"/>
</dbReference>
<dbReference type="PANTHER" id="PTHR28204:SF1">
    <property type="entry name" value="MITOCHONDRIAL DISTRIBUTION AND MORPHOLOGY PROTEIN 12"/>
    <property type="match status" value="1"/>
</dbReference>
<reference evidence="12" key="1">
    <citation type="submission" date="2020-07" db="EMBL/GenBank/DDBJ databases">
        <title>Draft Genome Sequence of a Deep-Sea Yeast, Naganishia (Cryptococcus) liquefaciens strain N6.</title>
        <authorList>
            <person name="Han Y.W."/>
            <person name="Kajitani R."/>
            <person name="Morimoto H."/>
            <person name="Parhat M."/>
            <person name="Tsubouchi H."/>
            <person name="Bakenova O."/>
            <person name="Ogata M."/>
            <person name="Argunhan B."/>
            <person name="Aoki R."/>
            <person name="Kajiwara S."/>
            <person name="Itoh T."/>
            <person name="Iwasaki H."/>
        </authorList>
    </citation>
    <scope>NUCLEOTIDE SEQUENCE</scope>
    <source>
        <strain evidence="12">N6</strain>
    </source>
</reference>
<feature type="region of interest" description="Disordered" evidence="10">
    <location>
        <begin position="256"/>
        <end position="276"/>
    </location>
</feature>
<keyword evidence="2" id="KW-0813">Transport</keyword>
<protein>
    <recommendedName>
        <fullName evidence="9">Mitochondrial distribution and morphology protein 12</fullName>
    </recommendedName>
    <alternativeName>
        <fullName evidence="9">Mitochondrial inheritance component MDM12</fullName>
    </alternativeName>
</protein>
<evidence type="ECO:0000313" key="12">
    <source>
        <dbReference type="EMBL" id="GHJ84794.1"/>
    </source>
</evidence>
<dbReference type="Pfam" id="PF26544">
    <property type="entry name" value="Mdm12"/>
    <property type="match status" value="2"/>
</dbReference>
<comment type="subcellular location">
    <subcellularLocation>
        <location evidence="1">Membrane</location>
    </subcellularLocation>
    <subcellularLocation>
        <location evidence="9">Mitochondrion outer membrane</location>
        <topology evidence="9">Peripheral membrane protein</topology>
        <orientation evidence="9">Cytoplasmic side</orientation>
    </subcellularLocation>
    <subcellularLocation>
        <location evidence="9">Endoplasmic reticulum membrane</location>
        <topology evidence="9">Peripheral membrane protein</topology>
        <orientation evidence="9">Cytoplasmic side</orientation>
    </subcellularLocation>
    <text evidence="9">The ERMES/MDM complex localizes to a few discrete foci (around 10 per single cell), that represent mitochondria-endoplasmic reticulum junctions. These foci are often found next to mtDNA nucleoids.</text>
</comment>
<dbReference type="PROSITE" id="PS51847">
    <property type="entry name" value="SMP"/>
    <property type="match status" value="1"/>
</dbReference>
<name>A0A8H3TPV2_9TREE</name>
<dbReference type="GO" id="GO:0045040">
    <property type="term" value="P:protein insertion into mitochondrial outer membrane"/>
    <property type="evidence" value="ECO:0007669"/>
    <property type="project" value="UniProtKB-UniRule"/>
</dbReference>
<dbReference type="GO" id="GO:0008289">
    <property type="term" value="F:lipid binding"/>
    <property type="evidence" value="ECO:0007669"/>
    <property type="project" value="UniProtKB-KW"/>
</dbReference>
<dbReference type="Proteomes" id="UP000620104">
    <property type="component" value="Unassembled WGS sequence"/>
</dbReference>
<evidence type="ECO:0000256" key="3">
    <source>
        <dbReference type="ARBA" id="ARBA00022787"/>
    </source>
</evidence>
<evidence type="ECO:0000256" key="6">
    <source>
        <dbReference type="ARBA" id="ARBA00023121"/>
    </source>
</evidence>
<evidence type="ECO:0000256" key="8">
    <source>
        <dbReference type="ARBA" id="ARBA00023136"/>
    </source>
</evidence>
<accession>A0A8H3TPV2</accession>
<keyword evidence="7 9" id="KW-0496">Mitochondrion</keyword>
<dbReference type="PANTHER" id="PTHR28204">
    <property type="entry name" value="MITOCHONDRIAL DISTRIBUTION AND MORPHOLOGY PROTEIN 12"/>
    <property type="match status" value="1"/>
</dbReference>